<evidence type="ECO:0000313" key="3">
    <source>
        <dbReference type="EMBL" id="MBB5173606.1"/>
    </source>
</evidence>
<dbReference type="AlphaFoldDB" id="A0A840QQA6"/>
<feature type="transmembrane region" description="Helical" evidence="1">
    <location>
        <begin position="49"/>
        <end position="68"/>
    </location>
</feature>
<protein>
    <recommendedName>
        <fullName evidence="2">YdbS-like PH domain-containing protein</fullName>
    </recommendedName>
</protein>
<keyword evidence="4" id="KW-1185">Reference proteome</keyword>
<evidence type="ECO:0000313" key="4">
    <source>
        <dbReference type="Proteomes" id="UP000551878"/>
    </source>
</evidence>
<dbReference type="EMBL" id="JACHHB010000007">
    <property type="protein sequence ID" value="MBB5173606.1"/>
    <property type="molecule type" value="Genomic_DNA"/>
</dbReference>
<feature type="domain" description="YdbS-like PH" evidence="2">
    <location>
        <begin position="74"/>
        <end position="150"/>
    </location>
</feature>
<keyword evidence="1" id="KW-0812">Transmembrane</keyword>
<dbReference type="PANTHER" id="PTHR34473:SF2">
    <property type="entry name" value="UPF0699 TRANSMEMBRANE PROTEIN YDBT"/>
    <property type="match status" value="1"/>
</dbReference>
<accession>A0A840QQA6</accession>
<comment type="caution">
    <text evidence="3">The sequence shown here is derived from an EMBL/GenBank/DDBJ whole genome shotgun (WGS) entry which is preliminary data.</text>
</comment>
<dbReference type="Pfam" id="PF03703">
    <property type="entry name" value="bPH_2"/>
    <property type="match status" value="1"/>
</dbReference>
<evidence type="ECO:0000259" key="2">
    <source>
        <dbReference type="Pfam" id="PF03703"/>
    </source>
</evidence>
<sequence length="161" mass="18760">MRPFPQRSLSEKALPVWRIVSSLEAIIVLLILIALAWFSTTTQWEIPTWIYVAVAFVYFVGFIVYVVIWPKLQWKKWRYEVLQHETELMFGVIIVRRILIPMARVQHVDTKQGPILRRYGLASVTISTAATVHEIPALTHEKADELRDYISQLAREADQNE</sequence>
<reference evidence="3 4" key="1">
    <citation type="submission" date="2020-08" db="EMBL/GenBank/DDBJ databases">
        <title>Genomic Encyclopedia of Type Strains, Phase IV (KMG-IV): sequencing the most valuable type-strain genomes for metagenomic binning, comparative biology and taxonomic classification.</title>
        <authorList>
            <person name="Goeker M."/>
        </authorList>
    </citation>
    <scope>NUCLEOTIDE SEQUENCE [LARGE SCALE GENOMIC DNA]</scope>
    <source>
        <strain evidence="3 4">DSM 24696</strain>
    </source>
</reference>
<gene>
    <name evidence="3" type="ORF">HNQ41_001795</name>
</gene>
<dbReference type="Proteomes" id="UP000551878">
    <property type="component" value="Unassembled WGS sequence"/>
</dbReference>
<keyword evidence="1" id="KW-1133">Transmembrane helix</keyword>
<keyword evidence="1" id="KW-0472">Membrane</keyword>
<organism evidence="3 4">
    <name type="scientific">Texcoconibacillus texcoconensis</name>
    <dbReference type="NCBI Taxonomy" id="1095777"/>
    <lineage>
        <taxon>Bacteria</taxon>
        <taxon>Bacillati</taxon>
        <taxon>Bacillota</taxon>
        <taxon>Bacilli</taxon>
        <taxon>Bacillales</taxon>
        <taxon>Bacillaceae</taxon>
        <taxon>Texcoconibacillus</taxon>
    </lineage>
</organism>
<name>A0A840QQA6_9BACI</name>
<proteinExistence type="predicted"/>
<evidence type="ECO:0000256" key="1">
    <source>
        <dbReference type="SAM" id="Phobius"/>
    </source>
</evidence>
<dbReference type="InterPro" id="IPR005182">
    <property type="entry name" value="YdbS-like_PH"/>
</dbReference>
<feature type="transmembrane region" description="Helical" evidence="1">
    <location>
        <begin position="16"/>
        <end position="37"/>
    </location>
</feature>
<dbReference type="PANTHER" id="PTHR34473">
    <property type="entry name" value="UPF0699 TRANSMEMBRANE PROTEIN YDBS"/>
    <property type="match status" value="1"/>
</dbReference>